<dbReference type="eggNOG" id="COG1249">
    <property type="taxonomic scope" value="Bacteria"/>
</dbReference>
<evidence type="ECO:0000256" key="8">
    <source>
        <dbReference type="PIRSR" id="PIRSR000350-2"/>
    </source>
</evidence>
<comment type="similarity">
    <text evidence="1 11">Belongs to the class-I pyridine nucleotide-disulfide oxidoreductase family.</text>
</comment>
<dbReference type="GO" id="GO:0004148">
    <property type="term" value="F:dihydrolipoyl dehydrogenase (NADH) activity"/>
    <property type="evidence" value="ECO:0007669"/>
    <property type="project" value="UniProtKB-EC"/>
</dbReference>
<evidence type="ECO:0000313" key="14">
    <source>
        <dbReference type="EMBL" id="AHH45067.1"/>
    </source>
</evidence>
<keyword evidence="5 9" id="KW-0520">NAD</keyword>
<evidence type="ECO:0000259" key="12">
    <source>
        <dbReference type="Pfam" id="PF02852"/>
    </source>
</evidence>
<dbReference type="OrthoDB" id="9807946at2"/>
<proteinExistence type="inferred from homology"/>
<feature type="active site" description="Proton acceptor" evidence="8">
    <location>
        <position position="434"/>
    </location>
</feature>
<dbReference type="PANTHER" id="PTHR22912:SF217">
    <property type="entry name" value="DIHYDROLIPOYL DEHYDROGENASE"/>
    <property type="match status" value="1"/>
</dbReference>
<organism evidence="14 15">
    <name type="scientific">Mesomycoplasma bovoculi M165/69</name>
    <dbReference type="NCBI Taxonomy" id="743966"/>
    <lineage>
        <taxon>Bacteria</taxon>
        <taxon>Bacillati</taxon>
        <taxon>Mycoplasmatota</taxon>
        <taxon>Mycoplasmoidales</taxon>
        <taxon>Metamycoplasmataceae</taxon>
        <taxon>Mesomycoplasma</taxon>
    </lineage>
</organism>
<comment type="cofactor">
    <cofactor evidence="9">
        <name>FAD</name>
        <dbReference type="ChEBI" id="CHEBI:57692"/>
    </cofactor>
    <text evidence="9">Binds 1 FAD per subunit.</text>
</comment>
<dbReference type="EC" id="1.8.1.4" evidence="14"/>
<keyword evidence="7 11" id="KW-0676">Redox-active center</keyword>
<dbReference type="Pfam" id="PF07992">
    <property type="entry name" value="Pyr_redox_2"/>
    <property type="match status" value="1"/>
</dbReference>
<dbReference type="HOGENOM" id="CLU_016755_0_3_14"/>
<feature type="binding site" evidence="9">
    <location>
        <position position="197"/>
    </location>
    <ligand>
        <name>NAD(+)</name>
        <dbReference type="ChEBI" id="CHEBI:57540"/>
    </ligand>
</feature>
<evidence type="ECO:0000256" key="4">
    <source>
        <dbReference type="ARBA" id="ARBA00023002"/>
    </source>
</evidence>
<dbReference type="PROSITE" id="PS00076">
    <property type="entry name" value="PYRIDINE_REDOX_1"/>
    <property type="match status" value="1"/>
</dbReference>
<evidence type="ECO:0000256" key="10">
    <source>
        <dbReference type="PIRSR" id="PIRSR000350-4"/>
    </source>
</evidence>
<dbReference type="PRINTS" id="PR00368">
    <property type="entry name" value="FADPNR"/>
</dbReference>
<evidence type="ECO:0000313" key="15">
    <source>
        <dbReference type="Proteomes" id="UP000019229"/>
    </source>
</evidence>
<dbReference type="NCBIfam" id="NF004945">
    <property type="entry name" value="PRK06292.2-3"/>
    <property type="match status" value="1"/>
</dbReference>
<evidence type="ECO:0000256" key="7">
    <source>
        <dbReference type="ARBA" id="ARBA00023284"/>
    </source>
</evidence>
<dbReference type="PATRIC" id="fig|743966.3.peg.55"/>
<dbReference type="SUPFAM" id="SSF51905">
    <property type="entry name" value="FAD/NAD(P)-binding domain"/>
    <property type="match status" value="1"/>
</dbReference>
<dbReference type="EMBL" id="CP007154">
    <property type="protein sequence ID" value="AHH45067.1"/>
    <property type="molecule type" value="Genomic_DNA"/>
</dbReference>
<keyword evidence="9" id="KW-0547">Nucleotide-binding</keyword>
<dbReference type="PANTHER" id="PTHR22912">
    <property type="entry name" value="DISULFIDE OXIDOREDUCTASE"/>
    <property type="match status" value="1"/>
</dbReference>
<dbReference type="Pfam" id="PF02852">
    <property type="entry name" value="Pyr_redox_dim"/>
    <property type="match status" value="1"/>
</dbReference>
<evidence type="ECO:0000256" key="9">
    <source>
        <dbReference type="PIRSR" id="PIRSR000350-3"/>
    </source>
</evidence>
<evidence type="ECO:0000259" key="13">
    <source>
        <dbReference type="Pfam" id="PF07992"/>
    </source>
</evidence>
<keyword evidence="6" id="KW-1015">Disulfide bond</keyword>
<dbReference type="SUPFAM" id="SSF55424">
    <property type="entry name" value="FAD/NAD-linked reductases, dimerisation (C-terminal) domain"/>
    <property type="match status" value="1"/>
</dbReference>
<evidence type="ECO:0000256" key="2">
    <source>
        <dbReference type="ARBA" id="ARBA00022630"/>
    </source>
</evidence>
<dbReference type="Proteomes" id="UP000019229">
    <property type="component" value="Chromosome"/>
</dbReference>
<dbReference type="InterPro" id="IPR050151">
    <property type="entry name" value="Class-I_Pyr_Nuc-Dis_Oxidored"/>
</dbReference>
<dbReference type="Gene3D" id="3.30.390.30">
    <property type="match status" value="1"/>
</dbReference>
<dbReference type="PRINTS" id="PR00411">
    <property type="entry name" value="PNDRDTASEI"/>
</dbReference>
<evidence type="ECO:0000256" key="5">
    <source>
        <dbReference type="ARBA" id="ARBA00023027"/>
    </source>
</evidence>
<feature type="disulfide bond" description="Redox-active" evidence="10">
    <location>
        <begin position="41"/>
        <end position="46"/>
    </location>
</feature>
<dbReference type="InterPro" id="IPR036188">
    <property type="entry name" value="FAD/NAD-bd_sf"/>
</dbReference>
<dbReference type="GO" id="GO:0050660">
    <property type="term" value="F:flavin adenine dinucleotide binding"/>
    <property type="evidence" value="ECO:0007669"/>
    <property type="project" value="TreeGrafter"/>
</dbReference>
<dbReference type="InterPro" id="IPR023753">
    <property type="entry name" value="FAD/NAD-binding_dom"/>
</dbReference>
<dbReference type="KEGG" id="mbc:MYB_00280"/>
<name>W5USF4_9BACT</name>
<dbReference type="STRING" id="743966.MYB_00280"/>
<dbReference type="InterPro" id="IPR004099">
    <property type="entry name" value="Pyr_nucl-diS_OxRdtase_dimer"/>
</dbReference>
<keyword evidence="15" id="KW-1185">Reference proteome</keyword>
<dbReference type="InterPro" id="IPR016156">
    <property type="entry name" value="FAD/NAD-linked_Rdtase_dimer_sf"/>
</dbReference>
<evidence type="ECO:0000256" key="6">
    <source>
        <dbReference type="ARBA" id="ARBA00023157"/>
    </source>
</evidence>
<keyword evidence="4 11" id="KW-0560">Oxidoreductase</keyword>
<dbReference type="AlphaFoldDB" id="W5USF4"/>
<feature type="domain" description="Pyridine nucleotide-disulphide oxidoreductase dimerisation" evidence="12">
    <location>
        <begin position="335"/>
        <end position="441"/>
    </location>
</feature>
<feature type="binding site" evidence="9">
    <location>
        <begin position="174"/>
        <end position="181"/>
    </location>
    <ligand>
        <name>NAD(+)</name>
        <dbReference type="ChEBI" id="CHEBI:57540"/>
    </ligand>
</feature>
<gene>
    <name evidence="14" type="ORF">MYB_00280</name>
</gene>
<accession>W5USF4</accession>
<feature type="binding site" evidence="9">
    <location>
        <position position="50"/>
    </location>
    <ligand>
        <name>FAD</name>
        <dbReference type="ChEBI" id="CHEBI:57692"/>
    </ligand>
</feature>
<dbReference type="GO" id="GO:0006103">
    <property type="term" value="P:2-oxoglutarate metabolic process"/>
    <property type="evidence" value="ECO:0007669"/>
    <property type="project" value="TreeGrafter"/>
</dbReference>
<dbReference type="InterPro" id="IPR012999">
    <property type="entry name" value="Pyr_OxRdtase_I_AS"/>
</dbReference>
<sequence length="458" mass="49886">MNKFDIAIIGAGPGGYSLAAILAKSGKKVALFEEKNFGGTCVNWGCIPTKTLLKSAKVQNLIHESKKYGISSSSIFHFDVIFNNVKSNSMKLQNAIKGTLTASGVTIFEERATVVDDFHISTASGKTIEFEKLVLATGSSSRNIQIKGAEQANIFTSDALILGKTDFDELTIIGGGPISLEFANFFSAFNKTVTIIEGAPKIFGRFDAAVNEAATTFLKEKQVKLFENTKVLEYKNGSLILDKNGEIFEHKTKNILVAVGRTPNNQSFEKLGLKFSPNGFVEVNEFFQTSKPHIYALGDVTGKLMLSTVAYKHGDIIAKHILTGTSNEVFNASQIPWTIYASTEIAGLGQSEEQLKKDNVAYQAVTIPAAALPRAHAENNFQTGFIKVLFSTTNFKLLGAYIFLDNASLLINQLALAMSAGLTIFDLQKSAYTHPTLSESIYYISRQVSFSNLDKSTK</sequence>
<dbReference type="InterPro" id="IPR001100">
    <property type="entry name" value="Pyr_nuc-diS_OxRdtase"/>
</dbReference>
<feature type="binding site" evidence="9">
    <location>
        <position position="260"/>
    </location>
    <ligand>
        <name>NAD(+)</name>
        <dbReference type="ChEBI" id="CHEBI:57540"/>
    </ligand>
</feature>
<feature type="binding site" evidence="9">
    <location>
        <position position="299"/>
    </location>
    <ligand>
        <name>FAD</name>
        <dbReference type="ChEBI" id="CHEBI:57692"/>
    </ligand>
</feature>
<feature type="binding site" evidence="9">
    <location>
        <begin position="137"/>
        <end position="139"/>
    </location>
    <ligand>
        <name>FAD</name>
        <dbReference type="ChEBI" id="CHEBI:57692"/>
    </ligand>
</feature>
<protein>
    <submittedName>
        <fullName evidence="14">Dihydrolipoamide dehydrogenase</fullName>
        <ecNumber evidence="14">1.8.1.4</ecNumber>
    </submittedName>
</protein>
<keyword evidence="3 9" id="KW-0274">FAD</keyword>
<dbReference type="RefSeq" id="WP_022934867.1">
    <property type="nucleotide sequence ID" value="NZ_CP007154.1"/>
</dbReference>
<keyword evidence="2 11" id="KW-0285">Flavoprotein</keyword>
<dbReference type="PIRSF" id="PIRSF000350">
    <property type="entry name" value="Mercury_reductase_MerA"/>
    <property type="match status" value="1"/>
</dbReference>
<dbReference type="Gene3D" id="3.50.50.60">
    <property type="entry name" value="FAD/NAD(P)-binding domain"/>
    <property type="match status" value="2"/>
</dbReference>
<reference evidence="14 15" key="1">
    <citation type="journal article" date="2014" name="Genome Announc.">
        <title>Complete Genome Sequence of Mycoplasma bovoculi Strain M165/69T (ATCC 29104).</title>
        <authorList>
            <person name="Calcutt M.J."/>
            <person name="Foecking M.F."/>
        </authorList>
    </citation>
    <scope>NUCLEOTIDE SEQUENCE [LARGE SCALE GENOMIC DNA]</scope>
    <source>
        <strain evidence="14">M165/69</strain>
    </source>
</reference>
<evidence type="ECO:0000256" key="3">
    <source>
        <dbReference type="ARBA" id="ARBA00022827"/>
    </source>
</evidence>
<feature type="domain" description="FAD/NAD(P)-binding" evidence="13">
    <location>
        <begin position="4"/>
        <end position="314"/>
    </location>
</feature>
<evidence type="ECO:0000256" key="11">
    <source>
        <dbReference type="RuleBase" id="RU003691"/>
    </source>
</evidence>
<evidence type="ECO:0000256" key="1">
    <source>
        <dbReference type="ARBA" id="ARBA00007532"/>
    </source>
</evidence>